<dbReference type="Gene3D" id="2.10.110.10">
    <property type="entry name" value="Cysteine Rich Protein"/>
    <property type="match status" value="1"/>
</dbReference>
<name>A0A7M7PCW5_STRPU</name>
<dbReference type="Pfam" id="PF00412">
    <property type="entry name" value="LIM"/>
    <property type="match status" value="1"/>
</dbReference>
<dbReference type="SUPFAM" id="SSF57716">
    <property type="entry name" value="Glucocorticoid receptor-like (DNA-binding domain)"/>
    <property type="match status" value="2"/>
</dbReference>
<dbReference type="CDD" id="cd09358">
    <property type="entry name" value="LIM_Mical_like"/>
    <property type="match status" value="1"/>
</dbReference>
<keyword evidence="3 4" id="KW-0440">LIM domain</keyword>
<feature type="compositionally biased region" description="Polar residues" evidence="5">
    <location>
        <begin position="262"/>
        <end position="273"/>
    </location>
</feature>
<evidence type="ECO:0000313" key="7">
    <source>
        <dbReference type="EnsemblMetazoa" id="XP_030849230"/>
    </source>
</evidence>
<feature type="compositionally biased region" description="Basic and acidic residues" evidence="5">
    <location>
        <begin position="583"/>
        <end position="604"/>
    </location>
</feature>
<dbReference type="RefSeq" id="XP_030849230.1">
    <property type="nucleotide sequence ID" value="XM_030993370.1"/>
</dbReference>
<dbReference type="GO" id="GO:0015629">
    <property type="term" value="C:actin cytoskeleton"/>
    <property type="evidence" value="ECO:0000318"/>
    <property type="project" value="GO_Central"/>
</dbReference>
<keyword evidence="1 4" id="KW-0479">Metal-binding</keyword>
<dbReference type="SMART" id="SM00132">
    <property type="entry name" value="LIM"/>
    <property type="match status" value="1"/>
</dbReference>
<dbReference type="FunFam" id="2.10.110.10:FF:000002">
    <property type="entry name" value="LIM domain and actin-binding 1"/>
    <property type="match status" value="1"/>
</dbReference>
<reference evidence="8" key="1">
    <citation type="submission" date="2015-02" db="EMBL/GenBank/DDBJ databases">
        <title>Genome sequencing for Strongylocentrotus purpuratus.</title>
        <authorList>
            <person name="Murali S."/>
            <person name="Liu Y."/>
            <person name="Vee V."/>
            <person name="English A."/>
            <person name="Wang M."/>
            <person name="Skinner E."/>
            <person name="Han Y."/>
            <person name="Muzny D.M."/>
            <person name="Worley K.C."/>
            <person name="Gibbs R.A."/>
        </authorList>
    </citation>
    <scope>NUCLEOTIDE SEQUENCE</scope>
</reference>
<dbReference type="GO" id="GO:0046872">
    <property type="term" value="F:metal ion binding"/>
    <property type="evidence" value="ECO:0007669"/>
    <property type="project" value="UniProtKB-KW"/>
</dbReference>
<dbReference type="InterPro" id="IPR001781">
    <property type="entry name" value="Znf_LIM"/>
</dbReference>
<evidence type="ECO:0000256" key="2">
    <source>
        <dbReference type="ARBA" id="ARBA00022833"/>
    </source>
</evidence>
<feature type="compositionally biased region" description="Polar residues" evidence="5">
    <location>
        <begin position="340"/>
        <end position="351"/>
    </location>
</feature>
<organism evidence="7 8">
    <name type="scientific">Strongylocentrotus purpuratus</name>
    <name type="common">Purple sea urchin</name>
    <dbReference type="NCBI Taxonomy" id="7668"/>
    <lineage>
        <taxon>Eukaryota</taxon>
        <taxon>Metazoa</taxon>
        <taxon>Echinodermata</taxon>
        <taxon>Eleutherozoa</taxon>
        <taxon>Echinozoa</taxon>
        <taxon>Echinoidea</taxon>
        <taxon>Euechinoidea</taxon>
        <taxon>Echinacea</taxon>
        <taxon>Camarodonta</taxon>
        <taxon>Echinidea</taxon>
        <taxon>Strongylocentrotidae</taxon>
        <taxon>Strongylocentrotus</taxon>
    </lineage>
</organism>
<feature type="compositionally biased region" description="Basic and acidic residues" evidence="5">
    <location>
        <begin position="524"/>
        <end position="533"/>
    </location>
</feature>
<accession>A0A7M7PCW5</accession>
<reference evidence="7" key="2">
    <citation type="submission" date="2021-01" db="UniProtKB">
        <authorList>
            <consortium name="EnsemblMetazoa"/>
        </authorList>
    </citation>
    <scope>IDENTIFICATION</scope>
</reference>
<dbReference type="PANTHER" id="PTHR24206">
    <property type="entry name" value="OS06G0237300 PROTEIN"/>
    <property type="match status" value="1"/>
</dbReference>
<feature type="compositionally biased region" description="Polar residues" evidence="5">
    <location>
        <begin position="175"/>
        <end position="210"/>
    </location>
</feature>
<feature type="compositionally biased region" description="Basic and acidic residues" evidence="5">
    <location>
        <begin position="386"/>
        <end position="426"/>
    </location>
</feature>
<dbReference type="EnsemblMetazoa" id="XM_030993370">
    <property type="protein sequence ID" value="XP_030849230"/>
    <property type="gene ID" value="LOC581393"/>
</dbReference>
<evidence type="ECO:0000256" key="3">
    <source>
        <dbReference type="ARBA" id="ARBA00023038"/>
    </source>
</evidence>
<dbReference type="GO" id="GO:0005886">
    <property type="term" value="C:plasma membrane"/>
    <property type="evidence" value="ECO:0000318"/>
    <property type="project" value="GO_Central"/>
</dbReference>
<feature type="region of interest" description="Disordered" evidence="5">
    <location>
        <begin position="175"/>
        <end position="274"/>
    </location>
</feature>
<keyword evidence="8" id="KW-1185">Reference proteome</keyword>
<feature type="compositionally biased region" description="Acidic residues" evidence="5">
    <location>
        <begin position="630"/>
        <end position="643"/>
    </location>
</feature>
<feature type="compositionally biased region" description="Low complexity" evidence="5">
    <location>
        <begin position="72"/>
        <end position="82"/>
    </location>
</feature>
<evidence type="ECO:0000256" key="1">
    <source>
        <dbReference type="ARBA" id="ARBA00022723"/>
    </source>
</evidence>
<feature type="compositionally biased region" description="Polar residues" evidence="5">
    <location>
        <begin position="563"/>
        <end position="580"/>
    </location>
</feature>
<feature type="region of interest" description="Disordered" evidence="5">
    <location>
        <begin position="332"/>
        <end position="664"/>
    </location>
</feature>
<evidence type="ECO:0000256" key="5">
    <source>
        <dbReference type="SAM" id="MobiDB-lite"/>
    </source>
</evidence>
<dbReference type="OMA" id="HEKQQSC"/>
<sequence>MATMHPIVRDNEGFRPGLTRSKSNRLDSSKFSKFAGSPNSSGSETSSSDSKRHTFAGTGRLNMSRFSQFEQGGSSDSSDGGSRPIKRNAGTRSKSLKFGSATVISELCHVCQKRVYPMEKITADNIIYHNSCFKCSECKKTLRLGTYAACQGTVFCKPHFKQMFKLKGNYDFAQTAQTPASPSQTNGVSDLADNTDSINADRSMEGSTVESPRLVEAPISASHNQSEESAPPSVVRSSDRPEEAMQVKGGTGSVKSRFESGDFQNNSTTTAKSINIYDAPEQKGVSESTPVRKEDIFHSGEAQEEVKAPSAGIGKFKNMFEVGGVTNLEVKSSRDPVSVGSLSEYENTNQGHVAESTPVFRDDVIRSSDTSADPGIKRGLSKSLKNRFETERISNIEEKPREKIDISSSEEKRVYQPPEKPKREDIVNAENNTEDPGIKSGQARSLRSLFEKGNVSNVVEKPRVTLERSPRSLEDYSMQDQVSENTPTRKEDVVSSSTPLDEPVRSAESTRSLKQRWESGQVERVPEKPKPSLERTPQSLDNYSMTMVVSENTPEDRKDIVKSSASSDDYLTSRGGSASSLKAKWESGEVHNADVTSEKTENKPKRFSAYYEGDEQTNGVVEHENGIMEEREEVEEEEEDESSADASWEIKAARAAAMAEIEDE</sequence>
<proteinExistence type="predicted"/>
<dbReference type="PROSITE" id="PS00478">
    <property type="entry name" value="LIM_DOMAIN_1"/>
    <property type="match status" value="1"/>
</dbReference>
<dbReference type="KEGG" id="spu:581393"/>
<dbReference type="GO" id="GO:0051017">
    <property type="term" value="P:actin filament bundle assembly"/>
    <property type="evidence" value="ECO:0000318"/>
    <property type="project" value="GO_Central"/>
</dbReference>
<keyword evidence="2 4" id="KW-0862">Zinc</keyword>
<feature type="compositionally biased region" description="Low complexity" evidence="5">
    <location>
        <begin position="37"/>
        <end position="48"/>
    </location>
</feature>
<evidence type="ECO:0000256" key="4">
    <source>
        <dbReference type="PROSITE-ProRule" id="PRU00125"/>
    </source>
</evidence>
<dbReference type="PROSITE" id="PS50023">
    <property type="entry name" value="LIM_DOMAIN_2"/>
    <property type="match status" value="1"/>
</dbReference>
<evidence type="ECO:0000259" key="6">
    <source>
        <dbReference type="PROSITE" id="PS50023"/>
    </source>
</evidence>
<dbReference type="Proteomes" id="UP000007110">
    <property type="component" value="Unassembled WGS sequence"/>
</dbReference>
<feature type="compositionally biased region" description="Low complexity" evidence="5">
    <location>
        <begin position="653"/>
        <end position="664"/>
    </location>
</feature>
<evidence type="ECO:0000313" key="8">
    <source>
        <dbReference type="Proteomes" id="UP000007110"/>
    </source>
</evidence>
<dbReference type="OrthoDB" id="6129702at2759"/>
<protein>
    <recommendedName>
        <fullName evidence="6">LIM zinc-binding domain-containing protein</fullName>
    </recommendedName>
</protein>
<feature type="compositionally biased region" description="Polar residues" evidence="5">
    <location>
        <begin position="535"/>
        <end position="552"/>
    </location>
</feature>
<dbReference type="GO" id="GO:0051015">
    <property type="term" value="F:actin filament binding"/>
    <property type="evidence" value="ECO:0000318"/>
    <property type="project" value="GO_Central"/>
</dbReference>
<dbReference type="AlphaFoldDB" id="A0A7M7PCW5"/>
<feature type="compositionally biased region" description="Basic and acidic residues" evidence="5">
    <location>
        <begin position="460"/>
        <end position="474"/>
    </location>
</feature>
<feature type="region of interest" description="Disordered" evidence="5">
    <location>
        <begin position="1"/>
        <end position="92"/>
    </location>
</feature>
<dbReference type="GeneID" id="581393"/>
<feature type="domain" description="LIM zinc-binding" evidence="6">
    <location>
        <begin position="106"/>
        <end position="166"/>
    </location>
</feature>
<dbReference type="InParanoid" id="A0A7M7PCW5"/>